<dbReference type="Proteomes" id="UP000887578">
    <property type="component" value="Unplaced"/>
</dbReference>
<reference evidence="3" key="1">
    <citation type="submission" date="2022-11" db="UniProtKB">
        <authorList>
            <consortium name="WormBaseParasite"/>
        </authorList>
    </citation>
    <scope>IDENTIFICATION</scope>
</reference>
<organism evidence="2 3">
    <name type="scientific">Panagrolaimus davidi</name>
    <dbReference type="NCBI Taxonomy" id="227884"/>
    <lineage>
        <taxon>Eukaryota</taxon>
        <taxon>Metazoa</taxon>
        <taxon>Ecdysozoa</taxon>
        <taxon>Nematoda</taxon>
        <taxon>Chromadorea</taxon>
        <taxon>Rhabditida</taxon>
        <taxon>Tylenchina</taxon>
        <taxon>Panagrolaimomorpha</taxon>
        <taxon>Panagrolaimoidea</taxon>
        <taxon>Panagrolaimidae</taxon>
        <taxon>Panagrolaimus</taxon>
    </lineage>
</organism>
<feature type="chain" id="PRO_5037226360" evidence="1">
    <location>
        <begin position="22"/>
        <end position="127"/>
    </location>
</feature>
<feature type="signal peptide" evidence="1">
    <location>
        <begin position="1"/>
        <end position="21"/>
    </location>
</feature>
<proteinExistence type="predicted"/>
<evidence type="ECO:0000256" key="1">
    <source>
        <dbReference type="SAM" id="SignalP"/>
    </source>
</evidence>
<keyword evidence="1" id="KW-0732">Signal</keyword>
<accession>A0A914PIP9</accession>
<dbReference type="WBParaSite" id="PDA_v2.g18256.t1">
    <property type="protein sequence ID" value="PDA_v2.g18256.t1"/>
    <property type="gene ID" value="PDA_v2.g18256"/>
</dbReference>
<sequence length="127" mass="13715">MLSAVCVLLVLVFLPSNNVHACIPTPIRDETPEIPLTTRPPPPPPCSSCPIPVQTIDVACGDLTITPCDENNRLVYYCGDICQMQTQNEPTDAFIPRGSNPVDVICDTSGSFFIGTPADQVKVIRCN</sequence>
<dbReference type="AlphaFoldDB" id="A0A914PIP9"/>
<protein>
    <submittedName>
        <fullName evidence="3">Uncharacterized protein</fullName>
    </submittedName>
</protein>
<keyword evidence="2" id="KW-1185">Reference proteome</keyword>
<evidence type="ECO:0000313" key="3">
    <source>
        <dbReference type="WBParaSite" id="PDA_v2.g18256.t1"/>
    </source>
</evidence>
<name>A0A914PIP9_9BILA</name>
<evidence type="ECO:0000313" key="2">
    <source>
        <dbReference type="Proteomes" id="UP000887578"/>
    </source>
</evidence>